<evidence type="ECO:0000256" key="1">
    <source>
        <dbReference type="SAM" id="Phobius"/>
    </source>
</evidence>
<feature type="transmembrane region" description="Helical" evidence="1">
    <location>
        <begin position="12"/>
        <end position="30"/>
    </location>
</feature>
<feature type="transmembrane region" description="Helical" evidence="1">
    <location>
        <begin position="336"/>
        <end position="359"/>
    </location>
</feature>
<feature type="transmembrane region" description="Helical" evidence="1">
    <location>
        <begin position="95"/>
        <end position="116"/>
    </location>
</feature>
<name>A0ABN9JHA5_9RALS</name>
<feature type="transmembrane region" description="Helical" evidence="1">
    <location>
        <begin position="128"/>
        <end position="148"/>
    </location>
</feature>
<keyword evidence="1" id="KW-1133">Transmembrane helix</keyword>
<sequence>MTLREKLVTTRLLEFGLMLSGYFLYSIRWGGENQQILMSLGWLQILTAIYAFLRYSAPTRGITALVIVFGFMGVAQIFYPFAIENANIPGESSQYIEAAVRLYVYLFFVCLHALTVRRQDAQPFVSTFLHLSRLSILIAVGCMLLYWATGIPLLLNFYFSQGIIRPQAFLSEPSAFAPLVGCLLISGWLNNSRKDVAIALAGIAFALSPITILGGIGAFVLYAFLYKTRGALVKGAVIVSCLVAFISVNMMDCTSLVVSESAIDRTLGRVSCGVQVIYDGNLRYALEGIFYNDRLESAIKSVEFLRDTNSVAIGMGLNSSSIFMPELYGEVRENSLWLSTLLFYGVFGVVVFALMCMIGMARMSRATDTIAVIFVAFLVCSTINSAGGFYGYSILLWCITFALSPACRRRRYVLAQNGDRQPNVETASTT</sequence>
<dbReference type="Proteomes" id="UP001189757">
    <property type="component" value="Unassembled WGS sequence"/>
</dbReference>
<organism evidence="2 3">
    <name type="scientific">Ralstonia flaminis</name>
    <dbReference type="NCBI Taxonomy" id="3058597"/>
    <lineage>
        <taxon>Bacteria</taxon>
        <taxon>Pseudomonadati</taxon>
        <taxon>Pseudomonadota</taxon>
        <taxon>Betaproteobacteria</taxon>
        <taxon>Burkholderiales</taxon>
        <taxon>Burkholderiaceae</taxon>
        <taxon>Ralstonia</taxon>
    </lineage>
</organism>
<keyword evidence="1" id="KW-0812">Transmembrane</keyword>
<feature type="transmembrane region" description="Helical" evidence="1">
    <location>
        <begin position="196"/>
        <end position="225"/>
    </location>
</feature>
<feature type="transmembrane region" description="Helical" evidence="1">
    <location>
        <begin position="366"/>
        <end position="384"/>
    </location>
</feature>
<reference evidence="2 3" key="1">
    <citation type="submission" date="2023-07" db="EMBL/GenBank/DDBJ databases">
        <authorList>
            <person name="Peeters C."/>
        </authorList>
    </citation>
    <scope>NUCLEOTIDE SEQUENCE [LARGE SCALE GENOMIC DNA]</scope>
    <source>
        <strain evidence="2 3">LMG 18101</strain>
    </source>
</reference>
<feature type="transmembrane region" description="Helical" evidence="1">
    <location>
        <begin position="36"/>
        <end position="55"/>
    </location>
</feature>
<feature type="transmembrane region" description="Helical" evidence="1">
    <location>
        <begin position="231"/>
        <end position="251"/>
    </location>
</feature>
<keyword evidence="3" id="KW-1185">Reference proteome</keyword>
<feature type="transmembrane region" description="Helical" evidence="1">
    <location>
        <begin position="62"/>
        <end position="83"/>
    </location>
</feature>
<dbReference type="RefSeq" id="WP_316680579.1">
    <property type="nucleotide sequence ID" value="NZ_CATZLL010000003.1"/>
</dbReference>
<evidence type="ECO:0008006" key="4">
    <source>
        <dbReference type="Google" id="ProtNLM"/>
    </source>
</evidence>
<keyword evidence="1" id="KW-0472">Membrane</keyword>
<gene>
    <name evidence="2" type="ORF">LMG18101_01370</name>
</gene>
<dbReference type="EMBL" id="CATZLL010000003">
    <property type="protein sequence ID" value="CAJ0811835.1"/>
    <property type="molecule type" value="Genomic_DNA"/>
</dbReference>
<comment type="caution">
    <text evidence="2">The sequence shown here is derived from an EMBL/GenBank/DDBJ whole genome shotgun (WGS) entry which is preliminary data.</text>
</comment>
<protein>
    <recommendedName>
        <fullName evidence="4">Lipid A core - O-antigen ligase and related enzymes</fullName>
    </recommendedName>
</protein>
<proteinExistence type="predicted"/>
<accession>A0ABN9JHA5</accession>
<evidence type="ECO:0000313" key="2">
    <source>
        <dbReference type="EMBL" id="CAJ0811835.1"/>
    </source>
</evidence>
<evidence type="ECO:0000313" key="3">
    <source>
        <dbReference type="Proteomes" id="UP001189757"/>
    </source>
</evidence>